<name>B7ZLT1_HUMAN</name>
<evidence type="ECO:0007829" key="6">
    <source>
        <dbReference type="ProteomicsDB" id="B7ZLT1"/>
    </source>
</evidence>
<dbReference type="BioGRID-ORCS" id="374973">
    <property type="hits" value="6 hits in 1135 CRISPR screens"/>
</dbReference>
<dbReference type="GeneID" id="374973"/>
<dbReference type="AlphaFoldDB" id="B7ZLT1"/>
<keyword evidence="5 6" id="KW-1267">Proteomics identification</keyword>
<evidence type="ECO:0000256" key="1">
    <source>
        <dbReference type="SAM" id="MobiDB-lite"/>
    </source>
</evidence>
<reference evidence="3" key="3">
    <citation type="journal article" date="2004" name="Nature">
        <title>Finishing the euchromatic sequence of the human genome.</title>
        <authorList>
            <consortium name="International Human Genome Sequencing Consortium"/>
        </authorList>
    </citation>
    <scope>NUCLEOTIDE SEQUENCE [LARGE SCALE GENOMIC DNA]</scope>
</reference>
<dbReference type="PANTHER" id="PTHR37362:SF1">
    <property type="entry name" value="TESTIS-EXPRESSED PROTEIN 38"/>
    <property type="match status" value="1"/>
</dbReference>
<dbReference type="EMBL" id="BC144026">
    <property type="protein sequence ID" value="AAI44027.1"/>
    <property type="molecule type" value="mRNA"/>
</dbReference>
<dbReference type="GeneTree" id="ENSGT00390000016446"/>
<reference evidence="3 4" key="4">
    <citation type="journal article" date="2006" name="Nature">
        <title>The DNA sequence and biological annotation of human chromosome 1.</title>
        <authorList>
            <person name="Gregory S.G."/>
            <person name="Barlow K.F."/>
            <person name="McLay K.E."/>
            <person name="Kaul R."/>
            <person name="Swarbreck D."/>
            <person name="Dunham A."/>
            <person name="Scott C.E."/>
            <person name="Howe K.L."/>
            <person name="Woodfine K."/>
            <person name="Spencer C.C."/>
            <person name="Jones M.C."/>
            <person name="Gillson C."/>
            <person name="Searle S."/>
            <person name="Zhou Y."/>
            <person name="Kokocinski F."/>
            <person name="McDonald L."/>
            <person name="Evans R."/>
            <person name="Phillips K."/>
            <person name="Atkinson A."/>
            <person name="Cooper R."/>
            <person name="Jones C."/>
            <person name="Hall R.E."/>
            <person name="Andrews T.D."/>
            <person name="Lloyd C."/>
            <person name="Ainscough R."/>
            <person name="Almeida J.P."/>
            <person name="Ambrose K.D."/>
            <person name="Anderson F."/>
            <person name="Andrew R.W."/>
            <person name="Ashwell R.I."/>
            <person name="Aubin K."/>
            <person name="Babbage A.K."/>
            <person name="Bagguley C.L."/>
            <person name="Bailey J."/>
            <person name="Beasley H."/>
            <person name="Bethel G."/>
            <person name="Bird C.P."/>
            <person name="Bray-Allen S."/>
            <person name="Brown J.Y."/>
            <person name="Brown A.J."/>
            <person name="Buckley D."/>
            <person name="Burton J."/>
            <person name="Bye J."/>
            <person name="Carder C."/>
            <person name="Chapman J.C."/>
            <person name="Clark S.Y."/>
            <person name="Clarke G."/>
            <person name="Clee C."/>
            <person name="Cobley V."/>
            <person name="Collier R.E."/>
            <person name="Corby N."/>
            <person name="Coville G.J."/>
            <person name="Davies J."/>
            <person name="Deadman R."/>
            <person name="Dunn M."/>
            <person name="Earthrowl M."/>
            <person name="Ellington A.G."/>
            <person name="Errington H."/>
            <person name="Frankish A."/>
            <person name="Frankland J."/>
            <person name="French L."/>
            <person name="Garner P."/>
            <person name="Garnett J."/>
            <person name="Gay L."/>
            <person name="Ghori M.R."/>
            <person name="Gibson R."/>
            <person name="Gilby L.M."/>
            <person name="Gillett W."/>
            <person name="Glithero R.J."/>
            <person name="Grafham D.V."/>
            <person name="Griffiths C."/>
            <person name="Griffiths-Jones S."/>
            <person name="Grocock R."/>
            <person name="Hammond S."/>
            <person name="Harrison E.S."/>
            <person name="Hart E."/>
            <person name="Haugen E."/>
            <person name="Heath P.D."/>
            <person name="Holmes S."/>
            <person name="Holt K."/>
            <person name="Howden P.J."/>
            <person name="Hunt A.R."/>
            <person name="Hunt S.E."/>
            <person name="Hunter G."/>
            <person name="Isherwood J."/>
            <person name="James R."/>
            <person name="Johnson C."/>
            <person name="Johnson D."/>
            <person name="Joy A."/>
            <person name="Kay M."/>
            <person name="Kershaw J.K."/>
            <person name="Kibukawa M."/>
            <person name="Kimberley A.M."/>
            <person name="King A."/>
            <person name="Knights A.J."/>
            <person name="Lad H."/>
            <person name="Laird G."/>
            <person name="Lawlor S."/>
            <person name="Leongamornlert D.A."/>
            <person name="Lloyd D.M."/>
            <person name="Loveland J."/>
            <person name="Lovell J."/>
            <person name="Lush M.J."/>
            <person name="Lyne R."/>
            <person name="Martin S."/>
            <person name="Mashreghi-Mohammadi M."/>
            <person name="Matthews L."/>
            <person name="Matthews N.S."/>
            <person name="McLaren S."/>
            <person name="Milne S."/>
            <person name="Mistry S."/>
            <person name="Moore M.J."/>
            <person name="Nickerson T."/>
            <person name="O'Dell C.N."/>
            <person name="Oliver K."/>
            <person name="Palmeiri A."/>
            <person name="Palmer S.A."/>
            <person name="Parker A."/>
            <person name="Patel D."/>
            <person name="Pearce A.V."/>
            <person name="Peck A.I."/>
            <person name="Pelan S."/>
            <person name="Phelps K."/>
            <person name="Phillimore B.J."/>
            <person name="Plumb R."/>
            <person name="Rajan J."/>
            <person name="Raymond C."/>
            <person name="Rouse G."/>
            <person name="Saenphimmachak C."/>
            <person name="Sehra H.K."/>
            <person name="Sheridan E."/>
            <person name="Shownkeen R."/>
            <person name="Sims S."/>
            <person name="Skuce C.D."/>
            <person name="Smith M."/>
            <person name="Steward C."/>
            <person name="Subramanian S."/>
            <person name="Sycamore N."/>
            <person name="Tracey A."/>
            <person name="Tromans A."/>
            <person name="Van Helmond Z."/>
            <person name="Wall M."/>
            <person name="Wallis J.M."/>
            <person name="White S."/>
            <person name="Whitehead S.L."/>
            <person name="Wilkinson J.E."/>
            <person name="Willey D.L."/>
            <person name="Williams H."/>
            <person name="Wilming L."/>
            <person name="Wray P.W."/>
            <person name="Wu Z."/>
            <person name="Coulson A."/>
            <person name="Vaudin M."/>
            <person name="Sulston J.E."/>
            <person name="Durbin R."/>
            <person name="Hubbard T."/>
            <person name="Wooster R."/>
            <person name="Dunham I."/>
            <person name="Carter N.P."/>
            <person name="McVean G."/>
            <person name="Ross M.T."/>
            <person name="Harrow J."/>
            <person name="Olson M.V."/>
            <person name="Beck S."/>
            <person name="Rogers J."/>
            <person name="Bentley D.R."/>
            <person name="Banerjee R."/>
            <person name="Bryant S.P."/>
            <person name="Burford D.C."/>
            <person name="Burrill W.D."/>
            <person name="Clegg S.M."/>
            <person name="Dhami P."/>
            <person name="Dovey O."/>
            <person name="Faulkner L.M."/>
            <person name="Gribble S.M."/>
            <person name="Langford C.F."/>
            <person name="Pandian R.D."/>
            <person name="Porter K.M."/>
            <person name="Prigmore E."/>
        </authorList>
    </citation>
    <scope>NUCLEOTIDE SEQUENCE [LARGE SCALE GENOMIC DNA]</scope>
</reference>
<dbReference type="Bgee" id="ENSG00000186118">
    <property type="expression patterns" value="Expressed in left testis and 101 other cell types or tissues"/>
</dbReference>
<reference evidence="3" key="1">
    <citation type="journal article" date="2001" name="Nature">
        <title>Initial sequencing and analysis of the human genome.</title>
        <authorList>
            <consortium name="International Human Genome Sequencing Consortium"/>
            <person name="Lander E.S."/>
            <person name="Linton L.M."/>
            <person name="Birren B."/>
            <person name="Nusbaum C."/>
            <person name="Zody M.C."/>
            <person name="Baldwin J."/>
            <person name="Devon K."/>
            <person name="Dewar K."/>
            <person name="Doyle M."/>
            <person name="FitzHugh W."/>
            <person name="Funke R."/>
            <person name="Gage D."/>
            <person name="Harris K."/>
            <person name="Heaford A."/>
            <person name="Howland J."/>
            <person name="Kann L."/>
            <person name="Lehoczky J."/>
            <person name="LeVine R."/>
            <person name="McEwan P."/>
            <person name="McKernan K."/>
            <person name="Meldrim J."/>
            <person name="Mesirov J.P."/>
            <person name="Miranda C."/>
            <person name="Morris W."/>
            <person name="Naylor J."/>
            <person name="Raymond C."/>
            <person name="Rosetti M."/>
            <person name="Santos R."/>
            <person name="Sheridan A."/>
            <person name="Sougnez C."/>
            <person name="Stange-Thomann N."/>
            <person name="Stojanovic N."/>
            <person name="Subramanian A."/>
            <person name="Wyman D."/>
            <person name="Rogers J."/>
            <person name="Sulston J."/>
            <person name="Ainscough R."/>
            <person name="Beck S."/>
            <person name="Bentley D."/>
            <person name="Burton J."/>
            <person name="Clee C."/>
            <person name="Carter N."/>
            <person name="Coulson A."/>
            <person name="Deadman R."/>
            <person name="Deloukas P."/>
            <person name="Dunham A."/>
            <person name="Dunham I."/>
            <person name="Durbin R."/>
            <person name="French L."/>
            <person name="Grafham D."/>
            <person name="Gregory S."/>
            <person name="Hubbard T."/>
            <person name="Humphray S."/>
            <person name="Hunt A."/>
            <person name="Jones M."/>
            <person name="Lloyd C."/>
            <person name="McMurray A."/>
            <person name="Matthews L."/>
            <person name="Mercer S."/>
            <person name="Milne S."/>
            <person name="Mullikin J.C."/>
            <person name="Mungall A."/>
            <person name="Plumb R."/>
            <person name="Ross M."/>
            <person name="Shownkeen R."/>
            <person name="Sims S."/>
            <person name="Waterston R.H."/>
            <person name="Wilson R.K."/>
            <person name="Hillier L.W."/>
            <person name="McPherson J.D."/>
            <person name="Marra M.A."/>
            <person name="Mardis E.R."/>
            <person name="Fulton L.A."/>
            <person name="Chinwalla A.T."/>
            <person name="Pepin K.H."/>
            <person name="Gish W.R."/>
            <person name="Chissoe S.L."/>
            <person name="Wendl M.C."/>
            <person name="Delehaunty K.D."/>
            <person name="Miner T.L."/>
            <person name="Delehaunty A."/>
            <person name="Kramer J.B."/>
            <person name="Cook L.L."/>
            <person name="Fulton R.S."/>
            <person name="Johnson D.L."/>
            <person name="Minx P.J."/>
            <person name="Clifton S.W."/>
            <person name="Hawkins T."/>
            <person name="Branscomb E."/>
            <person name="Predki P."/>
            <person name="Richardson P."/>
            <person name="Wenning S."/>
            <person name="Slezak T."/>
            <person name="Doggett N."/>
            <person name="Cheng J.F."/>
            <person name="Olsen A."/>
            <person name="Lucas S."/>
            <person name="Elkin C."/>
            <person name="Uberbacher E."/>
            <person name="Frazier M."/>
            <person name="Gibbs R.A."/>
            <person name="Muzny D.M."/>
            <person name="Scherer S.E."/>
            <person name="Bouck J.B."/>
            <person name="Sodergren E.J."/>
            <person name="Worley K.C."/>
            <person name="Rives C.M."/>
            <person name="Gorrell J.H."/>
            <person name="Metzker M.L."/>
            <person name="Naylor S.L."/>
            <person name="Kucherlapati R.S."/>
            <person name="Nelson D.L."/>
            <person name="Weinstock G.M."/>
            <person name="Sakaki Y."/>
            <person name="Fujiyama A."/>
            <person name="Hattori M."/>
            <person name="Yada T."/>
            <person name="Toyoda A."/>
            <person name="Itoh T."/>
            <person name="Kawagoe C."/>
            <person name="Watanabe H."/>
            <person name="Totoki Y."/>
            <person name="Taylor T."/>
            <person name="Weissenbach J."/>
            <person name="Heilig R."/>
            <person name="Saurin W."/>
            <person name="Artiguenave F."/>
            <person name="Brottier P."/>
            <person name="Bruls T."/>
            <person name="Pelletier E."/>
            <person name="Robert C."/>
            <person name="Wincker P."/>
            <person name="Smith D.R."/>
            <person name="Doucette-Stamm L."/>
            <person name="Rubenfield M."/>
            <person name="Weinstock K."/>
            <person name="Lee H.M."/>
            <person name="Dubois J."/>
            <person name="Rosenthal A."/>
            <person name="Platzer M."/>
            <person name="Nyakatura G."/>
            <person name="Taudien S."/>
            <person name="Rump A."/>
            <person name="Yang H."/>
            <person name="Yu J."/>
            <person name="Wang J."/>
            <person name="Huang G."/>
            <person name="Gu J."/>
            <person name="Hood L."/>
            <person name="Rowen L."/>
            <person name="Madan A."/>
            <person name="Qin S."/>
            <person name="Davis R.W."/>
            <person name="Federspiel N.A."/>
            <person name="Abola A.P."/>
            <person name="Proctor M.J."/>
            <person name="Myers R.M."/>
            <person name="Schmutz J."/>
            <person name="Dickson M."/>
            <person name="Grimwood J."/>
            <person name="Cox D.R."/>
            <person name="Olson M.V."/>
            <person name="Kaul R."/>
            <person name="Raymond C."/>
            <person name="Shimizu N."/>
            <person name="Kawasaki K."/>
            <person name="Minoshima S."/>
            <person name="Evans G.A."/>
            <person name="Athanasiou M."/>
            <person name="Schultz R."/>
            <person name="Roe B.A."/>
            <person name="Chen F."/>
            <person name="Pan H."/>
            <person name="Ramser J."/>
            <person name="Lehrach H."/>
            <person name="Reinhardt R."/>
            <person name="McCombie W.R."/>
            <person name="de la Bastide M."/>
            <person name="Dedhia N."/>
            <person name="Blocker H."/>
            <person name="Hornischer K."/>
            <person name="Nordsiek G."/>
            <person name="Agarwala R."/>
            <person name="Aravind L."/>
            <person name="Bailey J.A."/>
            <person name="Bateman A."/>
            <person name="Batzoglou S."/>
            <person name="Birney E."/>
            <person name="Bork P."/>
            <person name="Brown D.G."/>
            <person name="Burge C.B."/>
            <person name="Cerutti L."/>
            <person name="Chen H.C."/>
            <person name="Church D."/>
            <person name="Clamp M."/>
            <person name="Copley R.R."/>
            <person name="Doerks T."/>
            <person name="Eddy S.R."/>
            <person name="Eichler E.E."/>
            <person name="Furey T.S."/>
            <person name="Galagan J."/>
            <person name="Gilbert J.G."/>
            <person name="Harmon C."/>
            <person name="Hayashizaki Y."/>
            <person name="Haussler D."/>
            <person name="Hermjakob H."/>
            <person name="Hokamp K."/>
            <person name="Jang W."/>
            <person name="Johnson L.S."/>
            <person name="Jones T.A."/>
            <person name="Kasif S."/>
            <person name="Kaspryzk A."/>
            <person name="Kennedy S."/>
            <person name="Kent W.J."/>
            <person name="Kitts P."/>
            <person name="Koonin E.V."/>
            <person name="Korf I."/>
            <person name="Kulp D."/>
            <person name="Lancet D."/>
            <person name="Lowe T.M."/>
            <person name="McLysaght A."/>
            <person name="Mikkelsen T."/>
            <person name="Moran J.V."/>
            <person name="Mulder N."/>
            <person name="Pollara V.J."/>
            <person name="Ponting C.P."/>
            <person name="Schuler G."/>
            <person name="Schultz J."/>
            <person name="Slater G."/>
            <person name="Smit A.F."/>
            <person name="Stupka E."/>
            <person name="Szustakowski J."/>
            <person name="Thierry-Mieg D."/>
            <person name="Thierry-Mieg J."/>
            <person name="Wagner L."/>
            <person name="Wallis J."/>
            <person name="Wheeler R."/>
            <person name="Williams A."/>
            <person name="Wolf Y.I."/>
            <person name="Wolfe K.H."/>
            <person name="Yang S.P."/>
            <person name="Yeh R.F."/>
            <person name="Collins F."/>
            <person name="Guyer M.S."/>
            <person name="Peterson J."/>
            <person name="Felsenfeld A."/>
            <person name="Wetterstrand K.A."/>
            <person name="Patrinos A."/>
            <person name="Morgan M.J."/>
            <person name="de Jong P."/>
            <person name="Catanese J.J."/>
            <person name="Osoegawa K."/>
            <person name="Shizuya H."/>
            <person name="Choi S."/>
            <person name="Chen Y.J."/>
        </authorList>
    </citation>
    <scope>NUCLEOTIDE SEQUENCE [LARGE SCALE GENOMIC DNA]</scope>
</reference>
<dbReference type="HGNC" id="HGNC:29589">
    <property type="gene designation" value="TEX38"/>
</dbReference>
<dbReference type="PANTHER" id="PTHR37362">
    <property type="entry name" value="TESTIS-EXPRESSED PROTEIN 38"/>
    <property type="match status" value="1"/>
</dbReference>
<dbReference type="VEuPathDB" id="HostDB:ENSG00000186118"/>
<keyword evidence="4" id="KW-1185">Reference proteome</keyword>
<dbReference type="CTD" id="374973"/>
<dbReference type="Ensembl" id="ENST00000564373.1">
    <property type="protein sequence ID" value="ENSP00000456524.1"/>
    <property type="gene ID" value="ENSG00000186118.9"/>
</dbReference>
<dbReference type="Pfam" id="PF15834">
    <property type="entry name" value="THEG4"/>
    <property type="match status" value="1"/>
</dbReference>
<feature type="compositionally biased region" description="Basic and acidic residues" evidence="1">
    <location>
        <begin position="54"/>
        <end position="66"/>
    </location>
</feature>
<evidence type="ECO:0007829" key="5">
    <source>
        <dbReference type="PeptideAtlas" id="B7ZLT1"/>
    </source>
</evidence>
<dbReference type="Proteomes" id="UP000005640">
    <property type="component" value="Chromosome 1"/>
</dbReference>
<sequence length="152" mass="16903">MRAATFTYSPLLYWINKRRRYGMNAAINTGPAPAVTKTETEVQNPDVLWDLDIPEGRSHADQDSNPKAEAPAPLQPALQLAPQQPQARSPFPLPIFQEVPFAPPLCNLPPLLNHSVSYPLATCPERNVLFHSLLNLAQEDHSFNAKPFPSEL</sequence>
<evidence type="ECO:0000313" key="4">
    <source>
        <dbReference type="Proteomes" id="UP000005640"/>
    </source>
</evidence>
<proteinExistence type="evidence at protein level"/>
<gene>
    <name evidence="3" type="primary">TEX38</name>
    <name evidence="2" type="synonym">C1orf223</name>
</gene>
<reference evidence="2" key="2">
    <citation type="journal article" date="2004" name="Genome Res.">
        <title>The status, quality, and expansion of the NIH full-length cDNA project: the Mammalian Gene Collection (MGC).</title>
        <authorList>
            <consortium name="The MGC Project Team"/>
            <person name="Gerhard D.S."/>
            <person name="Wagner L."/>
            <person name="Feingold E.A."/>
            <person name="Shenmen C.M."/>
            <person name="Grouse L.H."/>
            <person name="Schuler G."/>
            <person name="Klein S.L."/>
            <person name="Old S."/>
            <person name="Rasooly R."/>
            <person name="Good P."/>
            <person name="Guyer M."/>
            <person name="Peck A.M."/>
            <person name="Derge J.G."/>
            <person name="Lipman D."/>
            <person name="Collins F.S."/>
            <person name="Jang W."/>
            <person name="Sherry S."/>
            <person name="Feolo M."/>
            <person name="Misquitta L."/>
            <person name="Lee E."/>
            <person name="Rotmistrovsky K."/>
            <person name="Greenhut S.F."/>
            <person name="Schaefer C.F."/>
            <person name="Buetow K."/>
            <person name="Bonner T.I."/>
            <person name="Haussler D."/>
            <person name="Kent J."/>
            <person name="Kiekhaus M."/>
            <person name="Furey T."/>
            <person name="Brent M."/>
            <person name="Prange C."/>
            <person name="Schreiber K."/>
            <person name="Shapiro N."/>
            <person name="Bhat N.K."/>
            <person name="Hopkins R.F."/>
            <person name="Hsie F."/>
            <person name="Driscoll T."/>
            <person name="Soares M.B."/>
            <person name="Casavant T.L."/>
            <person name="Scheetz T.E."/>
            <person name="Brown-stein M.J."/>
            <person name="Usdin T.B."/>
            <person name="Toshiyuki S."/>
            <person name="Carninci P."/>
            <person name="Piao Y."/>
            <person name="Dudekula D.B."/>
            <person name="Ko M.S."/>
            <person name="Kawakami K."/>
            <person name="Suzuki Y."/>
            <person name="Sugano S."/>
            <person name="Gruber C.E."/>
            <person name="Smith M.R."/>
            <person name="Simmons B."/>
            <person name="Moore T."/>
            <person name="Waterman R."/>
            <person name="Johnson S.L."/>
            <person name="Ruan Y."/>
            <person name="Wei C.L."/>
            <person name="Mathavan S."/>
            <person name="Gunaratne P.H."/>
            <person name="Wu J."/>
            <person name="Garcia A.M."/>
            <person name="Hulyk S.W."/>
            <person name="Fuh E."/>
            <person name="Yuan Y."/>
            <person name="Sneed A."/>
            <person name="Kowis C."/>
            <person name="Hodgson A."/>
            <person name="Muzny D.M."/>
            <person name="McPherson J."/>
            <person name="Gibbs R.A."/>
            <person name="Fahey J."/>
            <person name="Helton E."/>
            <person name="Ketteman M."/>
            <person name="Madan A."/>
            <person name="Rodrigues S."/>
            <person name="Sanchez A."/>
            <person name="Whiting M."/>
            <person name="Madari A."/>
            <person name="Young A.C."/>
            <person name="Wetherby K.D."/>
            <person name="Granite S.J."/>
            <person name="Kwong P.N."/>
            <person name="Brinkley C.P."/>
            <person name="Pearson R.L."/>
            <person name="Bouffard G.G."/>
            <person name="Blakesly R.W."/>
            <person name="Green E.D."/>
            <person name="Dickson M.C."/>
            <person name="Rodriguez A.C."/>
            <person name="Grimwood J."/>
            <person name="Schmutz J."/>
            <person name="Myers R.M."/>
            <person name="Butterfield Y.S."/>
            <person name="Griffith M."/>
            <person name="Griffith O.L."/>
            <person name="Krzywinski M.I."/>
            <person name="Liao N."/>
            <person name="Morin R."/>
            <person name="Morrin R."/>
            <person name="Palmquist D."/>
            <person name="Petrescu A.S."/>
            <person name="Skalska U."/>
            <person name="Smailus D.E."/>
            <person name="Stott J.M."/>
            <person name="Schnerch A."/>
            <person name="Schein J.E."/>
            <person name="Jones S.J."/>
            <person name="Holt R.A."/>
            <person name="Baross A."/>
            <person name="Marra M.A."/>
            <person name="Clifton S."/>
            <person name="Makowski K.A."/>
            <person name="Bosak S."/>
            <person name="Malek J."/>
        </authorList>
    </citation>
    <scope>NUCLEOTIDE SEQUENCE [LARGE SCALE MRNA]</scope>
</reference>
<evidence type="ECO:0000313" key="3">
    <source>
        <dbReference type="Ensembl" id="ENSP00000456524.1"/>
    </source>
</evidence>
<dbReference type="OpenTargets" id="ENSG00000186118"/>
<protein>
    <submittedName>
        <fullName evidence="2">C1orf223 protein</fullName>
    </submittedName>
    <submittedName>
        <fullName evidence="3">Testis expressed 38</fullName>
    </submittedName>
</protein>
<feature type="compositionally biased region" description="Low complexity" evidence="1">
    <location>
        <begin position="70"/>
        <end position="87"/>
    </location>
</feature>
<dbReference type="OMA" id="HYGMNAA"/>
<dbReference type="ExpressionAtlas" id="B7ZLT1">
    <property type="expression patterns" value="baseline and differential"/>
</dbReference>
<accession>B7ZLT1</accession>
<feature type="region of interest" description="Disordered" evidence="1">
    <location>
        <begin position="53"/>
        <end position="89"/>
    </location>
</feature>
<reference evidence="3" key="5">
    <citation type="submission" date="2025-05" db="UniProtKB">
        <authorList>
            <consortium name="Ensembl"/>
        </authorList>
    </citation>
    <scope>IDENTIFICATION</scope>
</reference>
<dbReference type="UCSC" id="uc057ggf.1">
    <property type="organism name" value="human"/>
</dbReference>
<evidence type="ECO:0000313" key="2">
    <source>
        <dbReference type="EMBL" id="AAI44027.1"/>
    </source>
</evidence>
<dbReference type="Antibodypedia" id="66742">
    <property type="antibodies" value="18 antibodies from 9 providers"/>
</dbReference>
<dbReference type="RefSeq" id="NP_001287792.1">
    <property type="nucleotide sequence ID" value="NM_001300863.2"/>
</dbReference>
<dbReference type="InterPro" id="IPR031677">
    <property type="entry name" value="TEX38"/>
</dbReference>
<dbReference type="DNASU" id="374973"/>
<dbReference type="EMBL" id="AL593856">
    <property type="status" value="NOT_ANNOTATED_CDS"/>
    <property type="molecule type" value="Genomic_DNA"/>
</dbReference>
<dbReference type="OrthoDB" id="9439442at2759"/>
<organism evidence="2">
    <name type="scientific">Homo sapiens</name>
    <name type="common">Human</name>
    <dbReference type="NCBI Taxonomy" id="9606"/>
    <lineage>
        <taxon>Eukaryota</taxon>
        <taxon>Metazoa</taxon>
        <taxon>Chordata</taxon>
        <taxon>Craniata</taxon>
        <taxon>Vertebrata</taxon>
        <taxon>Euteleostomi</taxon>
        <taxon>Mammalia</taxon>
        <taxon>Eutheria</taxon>
        <taxon>Euarchontoglires</taxon>
        <taxon>Primates</taxon>
        <taxon>Haplorrhini</taxon>
        <taxon>Catarrhini</taxon>
        <taxon>Hominidae</taxon>
        <taxon>Homo</taxon>
    </lineage>
</organism>